<keyword evidence="5 7" id="KW-1133">Transmembrane helix</keyword>
<reference evidence="8" key="1">
    <citation type="submission" date="2024-06" db="EMBL/GenBank/DDBJ databases">
        <authorList>
            <person name="Liu X."/>
            <person name="Lenzi L."/>
            <person name="Haldenby T S."/>
            <person name="Uol C."/>
        </authorList>
    </citation>
    <scope>NUCLEOTIDE SEQUENCE</scope>
</reference>
<dbReference type="GO" id="GO:0043529">
    <property type="term" value="C:GET complex"/>
    <property type="evidence" value="ECO:0007669"/>
    <property type="project" value="TreeGrafter"/>
</dbReference>
<dbReference type="GO" id="GO:0043495">
    <property type="term" value="F:protein-membrane adaptor activity"/>
    <property type="evidence" value="ECO:0007669"/>
    <property type="project" value="TreeGrafter"/>
</dbReference>
<evidence type="ECO:0000256" key="4">
    <source>
        <dbReference type="ARBA" id="ARBA00022824"/>
    </source>
</evidence>
<dbReference type="Pfam" id="PF04420">
    <property type="entry name" value="CHD5"/>
    <property type="match status" value="1"/>
</dbReference>
<feature type="transmembrane region" description="Helical" evidence="7">
    <location>
        <begin position="21"/>
        <end position="38"/>
    </location>
</feature>
<evidence type="ECO:0000256" key="5">
    <source>
        <dbReference type="ARBA" id="ARBA00022989"/>
    </source>
</evidence>
<accession>A0AAV2TCQ9</accession>
<evidence type="ECO:0000256" key="6">
    <source>
        <dbReference type="ARBA" id="ARBA00023136"/>
    </source>
</evidence>
<dbReference type="PANTHER" id="PTHR42650:SF1">
    <property type="entry name" value="GUIDED ENTRY OF TAIL-ANCHORED PROTEINS FACTOR 1"/>
    <property type="match status" value="1"/>
</dbReference>
<organism evidence="8 9">
    <name type="scientific">Calicophoron daubneyi</name>
    <name type="common">Rumen fluke</name>
    <name type="synonym">Paramphistomum daubneyi</name>
    <dbReference type="NCBI Taxonomy" id="300641"/>
    <lineage>
        <taxon>Eukaryota</taxon>
        <taxon>Metazoa</taxon>
        <taxon>Spiralia</taxon>
        <taxon>Lophotrochozoa</taxon>
        <taxon>Platyhelminthes</taxon>
        <taxon>Trematoda</taxon>
        <taxon>Digenea</taxon>
        <taxon>Plagiorchiida</taxon>
        <taxon>Pronocephalata</taxon>
        <taxon>Paramphistomoidea</taxon>
        <taxon>Paramphistomidae</taxon>
        <taxon>Calicophoron</taxon>
    </lineage>
</organism>
<comment type="subcellular location">
    <subcellularLocation>
        <location evidence="1">Endoplasmic reticulum membrane</location>
    </subcellularLocation>
</comment>
<protein>
    <recommendedName>
        <fullName evidence="10">Guided entry of tail-anchored proteins factor 1</fullName>
    </recommendedName>
</protein>
<keyword evidence="4" id="KW-0256">Endoplasmic reticulum</keyword>
<dbReference type="GO" id="GO:0005789">
    <property type="term" value="C:endoplasmic reticulum membrane"/>
    <property type="evidence" value="ECO:0007669"/>
    <property type="project" value="UniProtKB-SubCell"/>
</dbReference>
<name>A0AAV2TCQ9_CALDB</name>
<dbReference type="Proteomes" id="UP001497525">
    <property type="component" value="Unassembled WGS sequence"/>
</dbReference>
<proteinExistence type="inferred from homology"/>
<comment type="caution">
    <text evidence="8">The sequence shown here is derived from an EMBL/GenBank/DDBJ whole genome shotgun (WGS) entry which is preliminary data.</text>
</comment>
<dbReference type="EMBL" id="CAXLJL010000212">
    <property type="protein sequence ID" value="CAL5134646.1"/>
    <property type="molecule type" value="Genomic_DNA"/>
</dbReference>
<keyword evidence="3 7" id="KW-0812">Transmembrane</keyword>
<dbReference type="InterPro" id="IPR028945">
    <property type="entry name" value="Get1"/>
</dbReference>
<dbReference type="AlphaFoldDB" id="A0AAV2TCQ9"/>
<keyword evidence="6 7" id="KW-0472">Membrane</keyword>
<gene>
    <name evidence="8" type="ORF">CDAUBV1_LOCUS8502</name>
</gene>
<evidence type="ECO:0000256" key="1">
    <source>
        <dbReference type="ARBA" id="ARBA00004586"/>
    </source>
</evidence>
<evidence type="ECO:0000313" key="9">
    <source>
        <dbReference type="Proteomes" id="UP001497525"/>
    </source>
</evidence>
<evidence type="ECO:0000313" key="8">
    <source>
        <dbReference type="EMBL" id="CAL5134646.1"/>
    </source>
</evidence>
<evidence type="ECO:0008006" key="10">
    <source>
        <dbReference type="Google" id="ProtNLM"/>
    </source>
</evidence>
<sequence>MDNSMDQQDYLDLWSSDQNPWLHHLVTVFLVSLLFRLLRVLGVVGKLHSALVFLLTVSTSAGRKRRADRSRLAAELRQMKSQLTEMSMMNNFAAYSKLERRIRATKRQWDQLSPETFEQSIKRVVGINVFLFIIEGLAMGWLVTHSPKETVTKRDLADASQRGSHFILVLNFLYYIPTKLVTAVWVLLSHAATQLVANWSAGLLAGRKELTPPNASPTEIAGDKTE</sequence>
<evidence type="ECO:0000256" key="2">
    <source>
        <dbReference type="ARBA" id="ARBA00010799"/>
    </source>
</evidence>
<dbReference type="PANTHER" id="PTHR42650">
    <property type="entry name" value="TAIL-ANCHORED PROTEIN INSERTION RECEPTOR WRB"/>
    <property type="match status" value="1"/>
</dbReference>
<dbReference type="GO" id="GO:0071816">
    <property type="term" value="P:tail-anchored membrane protein insertion into ER membrane"/>
    <property type="evidence" value="ECO:0007669"/>
    <property type="project" value="InterPro"/>
</dbReference>
<comment type="similarity">
    <text evidence="2">Belongs to the WRB/GET1 family.</text>
</comment>
<feature type="transmembrane region" description="Helical" evidence="7">
    <location>
        <begin position="124"/>
        <end position="143"/>
    </location>
</feature>
<feature type="transmembrane region" description="Helical" evidence="7">
    <location>
        <begin position="163"/>
        <end position="188"/>
    </location>
</feature>
<evidence type="ECO:0000256" key="3">
    <source>
        <dbReference type="ARBA" id="ARBA00022692"/>
    </source>
</evidence>
<evidence type="ECO:0000256" key="7">
    <source>
        <dbReference type="SAM" id="Phobius"/>
    </source>
</evidence>